<dbReference type="EMBL" id="KJ634207">
    <property type="protein sequence ID" value="AIC76459.1"/>
    <property type="molecule type" value="Genomic_DNA"/>
</dbReference>
<evidence type="ECO:0000256" key="15">
    <source>
        <dbReference type="ARBA" id="ARBA00023200"/>
    </source>
</evidence>
<evidence type="ECO:0000256" key="10">
    <source>
        <dbReference type="ARBA" id="ARBA00022562"/>
    </source>
</evidence>
<evidence type="ECO:0000259" key="18">
    <source>
        <dbReference type="Pfam" id="PF00740"/>
    </source>
</evidence>
<evidence type="ECO:0000313" key="20">
    <source>
        <dbReference type="EMBL" id="AIC76459.1"/>
    </source>
</evidence>
<feature type="region of interest" description="Disordered" evidence="17">
    <location>
        <begin position="106"/>
        <end position="161"/>
    </location>
</feature>
<dbReference type="EC" id="3.1.1.4" evidence="6"/>
<dbReference type="GO" id="GO:0039615">
    <property type="term" value="C:T=1 icosahedral viral capsid"/>
    <property type="evidence" value="ECO:0007669"/>
    <property type="project" value="UniProtKB-KW"/>
</dbReference>
<organism evidence="20 21">
    <name type="scientific">Primate bocaparvovirus 1 (strain Human bocavirus 1 type 1)</name>
    <name type="common">HBoV1</name>
    <name type="synonym">Human bocavirus type 1</name>
    <dbReference type="NCBI Taxonomy" id="689403"/>
    <lineage>
        <taxon>Viruses</taxon>
        <taxon>Monodnaviria</taxon>
        <taxon>Shotokuvirae</taxon>
        <taxon>Cossaviricota</taxon>
        <taxon>Quintoviricetes</taxon>
        <taxon>Piccovirales</taxon>
        <taxon>Parvoviridae</taxon>
        <taxon>Parvovirinae</taxon>
        <taxon>Bocaparvovirus</taxon>
        <taxon>Bocaparvovirus primate1</taxon>
    </lineage>
</organism>
<dbReference type="SUPFAM" id="SSF88645">
    <property type="entry name" value="ssDNA viruses"/>
    <property type="match status" value="1"/>
</dbReference>
<keyword evidence="11" id="KW-0378">Hydrolase</keyword>
<evidence type="ECO:0000256" key="12">
    <source>
        <dbReference type="ARBA" id="ARBA00022844"/>
    </source>
</evidence>
<evidence type="ECO:0000256" key="17">
    <source>
        <dbReference type="SAM" id="MobiDB-lite"/>
    </source>
</evidence>
<evidence type="ECO:0000256" key="8">
    <source>
        <dbReference type="ARBA" id="ARBA00022431"/>
    </source>
</evidence>
<dbReference type="GO" id="GO:0004623">
    <property type="term" value="F:phospholipase A2 activity"/>
    <property type="evidence" value="ECO:0007669"/>
    <property type="project" value="UniProtKB-EC"/>
</dbReference>
<feature type="domain" description="Coat protein VP1/VP2 Parvovirus" evidence="18">
    <location>
        <begin position="158"/>
        <end position="380"/>
    </location>
</feature>
<evidence type="ECO:0000256" key="16">
    <source>
        <dbReference type="ARBA" id="ARBA00045359"/>
    </source>
</evidence>
<evidence type="ECO:0000256" key="6">
    <source>
        <dbReference type="ARBA" id="ARBA00013278"/>
    </source>
</evidence>
<feature type="compositionally biased region" description="Gly residues" evidence="17">
    <location>
        <begin position="150"/>
        <end position="161"/>
    </location>
</feature>
<evidence type="ECO:0000313" key="21">
    <source>
        <dbReference type="Proteomes" id="UP000128269"/>
    </source>
</evidence>
<evidence type="ECO:0000256" key="4">
    <source>
        <dbReference type="ARBA" id="ARBA00004328"/>
    </source>
</evidence>
<reference evidence="20 21" key="1">
    <citation type="submission" date="2014-03" db="EMBL/GenBank/DDBJ databases">
        <title>Complete genome sequence of HBoV1 isolated form a child with pneumonia in Cordoba, Argentina.</title>
        <authorList>
            <person name="Cardozo Tomas A."/>
            <person name="Ghietto L.M."/>
            <person name="Insfran C."/>
            <person name="Adamo M.P."/>
        </authorList>
    </citation>
    <scope>NUCLEOTIDE SEQUENCE [LARGE SCALE GENOMIC DNA]</scope>
    <source>
        <strain evidence="20">307AR09</strain>
    </source>
</reference>
<feature type="domain" description="Phospholipase A2-like" evidence="19">
    <location>
        <begin position="9"/>
        <end position="88"/>
    </location>
</feature>
<feature type="compositionally biased region" description="Polar residues" evidence="17">
    <location>
        <begin position="136"/>
        <end position="149"/>
    </location>
</feature>
<dbReference type="InterPro" id="IPR016184">
    <property type="entry name" value="Capsid/spike_ssDNA_virus"/>
</dbReference>
<comment type="similarity">
    <text evidence="5">Belongs to the parvoviridae capsid protein family.</text>
</comment>
<comment type="catalytic activity">
    <reaction evidence="1">
        <text>a 1,2-diacyl-sn-glycero-3-phosphocholine + H2O = a 1-acyl-sn-glycero-3-phosphocholine + a fatty acid + H(+)</text>
        <dbReference type="Rhea" id="RHEA:15801"/>
        <dbReference type="ChEBI" id="CHEBI:15377"/>
        <dbReference type="ChEBI" id="CHEBI:15378"/>
        <dbReference type="ChEBI" id="CHEBI:28868"/>
        <dbReference type="ChEBI" id="CHEBI:57643"/>
        <dbReference type="ChEBI" id="CHEBI:58168"/>
        <dbReference type="EC" id="3.1.1.4"/>
    </reaction>
</comment>
<accession>A0A068B3K1</accession>
<dbReference type="Gene3D" id="2.170.30.10">
    <property type="entry name" value="Parvovirus coat protein VP1/VP2"/>
    <property type="match status" value="1"/>
</dbReference>
<keyword evidence="14" id="KW-0443">Lipid metabolism</keyword>
<sequence length="671" mass="75072">MPPIKRQPRGWVLPGYRYLGPFNPLDNGEPVNNADRAAQLHDHAYSELIKSGKNPYLYFNKADEKFIDDLKDDWSIGGIIGSSFFKIKRAVAPALGNKERAQKRHFYFANSNKGAKKTKKSEPKPGTSKMSDTDIQDQQPDTVDAPQNTSGGGTGSIGGGKGSGVGISTGGWVGGSHFSDKYVVTKNTRQFITTIQNGHLYKTEAIETTNQSGKSQRCVTTPWTYFNFNQYSCHFSPQDWQRLTNEYKRFRPKAMQVKIYNLQIKQILSNGADTTYNNDLTAGVHIFCDGEHAYPNASHPWDEDVMPDLPYKTWKLFQYGYIPIENELADLDGNAAGGNATEKALLYQMPFFLLENSDHQVLRTGESTEFTFNFDCEWVNNERAYIPPGLMFNPKVPTRRVQYIRQNGSTAASTGRIQPYSKPTSWMTGPGLLSAQRVGPQSSDTAPFMVCTNPEGTHINTGAAGFGSGFDPPSGCLAPTNLEYKLQWYQTPEGTGNNGNIIANPSLSMLRDQLLYKGNQTTYNLVGDIWMFPNQVWDRFPITRENPIWCKKPRADKHTIMDPFDGSIAMDHPPGTIFIKMAKIPVPTATNADSYLNIYCTGQVSCEIVWEVERYATKNWRPERRHTALGMSLGGESNYTPTYHVDPTGAYIQPTSYDQCMPVKTNINKVL</sequence>
<feature type="domain" description="Coat protein VP1/VP2 Parvovirus" evidence="18">
    <location>
        <begin position="532"/>
        <end position="625"/>
    </location>
</feature>
<evidence type="ECO:0000256" key="14">
    <source>
        <dbReference type="ARBA" id="ARBA00023098"/>
    </source>
</evidence>
<evidence type="ECO:0000256" key="9">
    <source>
        <dbReference type="ARBA" id="ARBA00022561"/>
    </source>
</evidence>
<keyword evidence="12" id="KW-0946">Virion</keyword>
<evidence type="ECO:0000256" key="13">
    <source>
        <dbReference type="ARBA" id="ARBA00022963"/>
    </source>
</evidence>
<dbReference type="GO" id="GO:0016042">
    <property type="term" value="P:lipid catabolic process"/>
    <property type="evidence" value="ECO:0007669"/>
    <property type="project" value="UniProtKB-KW"/>
</dbReference>
<proteinExistence type="inferred from homology"/>
<organismHost>
    <name type="scientific">Homo sapiens</name>
    <name type="common">Human</name>
    <dbReference type="NCBI Taxonomy" id="9606"/>
</organismHost>
<dbReference type="InterPro" id="IPR001403">
    <property type="entry name" value="Parvovirus_coat"/>
</dbReference>
<keyword evidence="9" id="KW-0167">Capsid protein</keyword>
<dbReference type="Pfam" id="PF00740">
    <property type="entry name" value="VP1_2"/>
    <property type="match status" value="2"/>
</dbReference>
<evidence type="ECO:0000256" key="3">
    <source>
        <dbReference type="ARBA" id="ARBA00004192"/>
    </source>
</evidence>
<comment type="function">
    <text evidence="16">Capsid proteins self-assembles to form an icosahedral capsid with a T=1 symmetry, about 26 nm in diameter, and consisting of 60 copies of three size variants of the capsid proteins, VP1, and VP3, which differ by the presence of an N-terminal extension in the minor protein VP1. The capsid has a channel at the 5-fold axis and there are densities extending the 5-fold axis into the interior of the capsid. The capsid encapsulates the genomic ssDNA. Binding to the host receptors also induces capsid rearrangements leading to surface exposure of VP1 N-terminus, specifically its phospholipase A2-like region. The additional N-terminal region of isoform Minor capsid protein VP1, called VP1u, may serve as a lipolytic enzyme to breach the endosomal membrane during entry into host cell and might contribute to virus transport to the nucleus.</text>
</comment>
<evidence type="ECO:0000256" key="11">
    <source>
        <dbReference type="ARBA" id="ARBA00022801"/>
    </source>
</evidence>
<dbReference type="InterPro" id="IPR036952">
    <property type="entry name" value="VP1/VP2"/>
</dbReference>
<dbReference type="GO" id="GO:0030430">
    <property type="term" value="C:host cell cytoplasm"/>
    <property type="evidence" value="ECO:0007669"/>
    <property type="project" value="UniProtKB-SubCell"/>
</dbReference>
<keyword evidence="13" id="KW-0442">Lipid degradation</keyword>
<evidence type="ECO:0000256" key="1">
    <source>
        <dbReference type="ARBA" id="ARBA00001604"/>
    </source>
</evidence>
<evidence type="ECO:0000256" key="2">
    <source>
        <dbReference type="ARBA" id="ARBA00004147"/>
    </source>
</evidence>
<keyword evidence="15" id="KW-1035">Host cytoplasm</keyword>
<keyword evidence="8" id="KW-1140">T=1 icosahedral capsid protein</keyword>
<dbReference type="GO" id="GO:0042025">
    <property type="term" value="C:host cell nucleus"/>
    <property type="evidence" value="ECO:0007669"/>
    <property type="project" value="UniProtKB-SubCell"/>
</dbReference>
<evidence type="ECO:0000256" key="5">
    <source>
        <dbReference type="ARBA" id="ARBA00005398"/>
    </source>
</evidence>
<dbReference type="Proteomes" id="UP000128269">
    <property type="component" value="Genome"/>
</dbReference>
<dbReference type="GO" id="GO:0005198">
    <property type="term" value="F:structural molecule activity"/>
    <property type="evidence" value="ECO:0007669"/>
    <property type="project" value="InterPro"/>
</dbReference>
<protein>
    <recommendedName>
        <fullName evidence="7">Minor capsid protein VP1</fullName>
        <ecNumber evidence="6">3.1.1.4</ecNumber>
    </recommendedName>
</protein>
<dbReference type="InterPro" id="IPR013607">
    <property type="entry name" value="Phospholipase_A2-like"/>
</dbReference>
<evidence type="ECO:0000259" key="19">
    <source>
        <dbReference type="Pfam" id="PF08398"/>
    </source>
</evidence>
<keyword evidence="10" id="KW-1048">Host nucleus</keyword>
<evidence type="ECO:0000256" key="7">
    <source>
        <dbReference type="ARBA" id="ARBA00022267"/>
    </source>
</evidence>
<dbReference type="Pfam" id="PF08398">
    <property type="entry name" value="Phospholip_A2_4"/>
    <property type="match status" value="1"/>
</dbReference>
<name>A0A068B3K1_HBOC1</name>
<comment type="subcellular location">
    <subcellularLocation>
        <location evidence="3">Host cytoplasm</location>
    </subcellularLocation>
    <subcellularLocation>
        <location evidence="2">Host nucleus</location>
    </subcellularLocation>
    <subcellularLocation>
        <location evidence="4">Virion</location>
    </subcellularLocation>
</comment>